<dbReference type="GeneID" id="62204119"/>
<name>A0A8H7B4V0_9PLEO</name>
<proteinExistence type="predicted"/>
<dbReference type="EMBL" id="JAAABM010000007">
    <property type="protein sequence ID" value="KAF7676389.1"/>
    <property type="molecule type" value="Genomic_DNA"/>
</dbReference>
<dbReference type="AlphaFoldDB" id="A0A8H7B4V0"/>
<dbReference type="Proteomes" id="UP000596902">
    <property type="component" value="Unassembled WGS sequence"/>
</dbReference>
<sequence length="100" mass="11285">MQGRDESERQLMEAGFNILERSIMSGSDNQLRKISMSASYIALDQARDNAISALRSPFALIYSKNLFSIRRPSFSMMDSFVKSRKISHKPVSSPLLVLLT</sequence>
<accession>A0A8H7B4V0</accession>
<organism evidence="1 2">
    <name type="scientific">Alternaria burnsii</name>
    <dbReference type="NCBI Taxonomy" id="1187904"/>
    <lineage>
        <taxon>Eukaryota</taxon>
        <taxon>Fungi</taxon>
        <taxon>Dikarya</taxon>
        <taxon>Ascomycota</taxon>
        <taxon>Pezizomycotina</taxon>
        <taxon>Dothideomycetes</taxon>
        <taxon>Pleosporomycetidae</taxon>
        <taxon>Pleosporales</taxon>
        <taxon>Pleosporineae</taxon>
        <taxon>Pleosporaceae</taxon>
        <taxon>Alternaria</taxon>
        <taxon>Alternaria sect. Alternaria</taxon>
    </lineage>
</organism>
<keyword evidence="2" id="KW-1185">Reference proteome</keyword>
<reference evidence="1" key="1">
    <citation type="submission" date="2020-01" db="EMBL/GenBank/DDBJ databases">
        <authorList>
            <person name="Feng Z.H.Z."/>
        </authorList>
    </citation>
    <scope>NUCLEOTIDE SEQUENCE</scope>
    <source>
        <strain evidence="1">CBS107.38</strain>
    </source>
</reference>
<dbReference type="RefSeq" id="XP_038786630.1">
    <property type="nucleotide sequence ID" value="XM_038930941.1"/>
</dbReference>
<evidence type="ECO:0000313" key="1">
    <source>
        <dbReference type="EMBL" id="KAF7676389.1"/>
    </source>
</evidence>
<reference evidence="1" key="2">
    <citation type="submission" date="2020-08" db="EMBL/GenBank/DDBJ databases">
        <title>Draft Genome Sequence of Cumin Blight Pathogen Alternaria burnsii.</title>
        <authorList>
            <person name="Feng Z."/>
        </authorList>
    </citation>
    <scope>NUCLEOTIDE SEQUENCE</scope>
    <source>
        <strain evidence="1">CBS107.38</strain>
    </source>
</reference>
<comment type="caution">
    <text evidence="1">The sequence shown here is derived from an EMBL/GenBank/DDBJ whole genome shotgun (WGS) entry which is preliminary data.</text>
</comment>
<protein>
    <submittedName>
        <fullName evidence="1">Uncharacterized protein</fullName>
    </submittedName>
</protein>
<gene>
    <name evidence="1" type="ORF">GT037_005894</name>
</gene>
<evidence type="ECO:0000313" key="2">
    <source>
        <dbReference type="Proteomes" id="UP000596902"/>
    </source>
</evidence>